<dbReference type="Pfam" id="PF12680">
    <property type="entry name" value="SnoaL_2"/>
    <property type="match status" value="1"/>
</dbReference>
<evidence type="ECO:0000259" key="1">
    <source>
        <dbReference type="Pfam" id="PF12680"/>
    </source>
</evidence>
<protein>
    <recommendedName>
        <fullName evidence="1">SnoaL-like domain-containing protein</fullName>
    </recommendedName>
</protein>
<reference evidence="2 3" key="1">
    <citation type="submission" date="2017-06" db="EMBL/GenBank/DDBJ databases">
        <authorList>
            <person name="Kim H.J."/>
            <person name="Triplett B.A."/>
        </authorList>
    </citation>
    <scope>NUCLEOTIDE SEQUENCE [LARGE SCALE GENOMIC DNA]</scope>
    <source>
        <strain evidence="2">FRACA_ARgP5</strain>
    </source>
</reference>
<dbReference type="InterPro" id="IPR037401">
    <property type="entry name" value="SnoaL-like"/>
</dbReference>
<feature type="domain" description="SnoaL-like" evidence="1">
    <location>
        <begin position="86"/>
        <end position="183"/>
    </location>
</feature>
<dbReference type="AlphaFoldDB" id="A0A2I2KUF5"/>
<dbReference type="InterPro" id="IPR032710">
    <property type="entry name" value="NTF2-like_dom_sf"/>
</dbReference>
<name>A0A2I2KUF5_9ACTN</name>
<dbReference type="EMBL" id="FZMO01000242">
    <property type="protein sequence ID" value="SNQ49282.1"/>
    <property type="molecule type" value="Genomic_DNA"/>
</dbReference>
<sequence>MVASAGPGAEFELDFVGDSFVGDSGERRRELLLLCWDALFERVGAVPPTITASGIGPYRPPAVRGNQANHKMINSQVSSPAQQLVMRYFEMWNGGDSAIAFDILHQEWIDHAHPEVTGPAGVQRAVERIRTAQPDLRFNIQALLGDGNLVAAVGEAASTPGPATAASRLIWLVRIQDGRMAEMWTYHNAAS</sequence>
<organism evidence="2 3">
    <name type="scientific">Frankia canadensis</name>
    <dbReference type="NCBI Taxonomy" id="1836972"/>
    <lineage>
        <taxon>Bacteria</taxon>
        <taxon>Bacillati</taxon>
        <taxon>Actinomycetota</taxon>
        <taxon>Actinomycetes</taxon>
        <taxon>Frankiales</taxon>
        <taxon>Frankiaceae</taxon>
        <taxon>Frankia</taxon>
    </lineage>
</organism>
<accession>A0A2I2KUF5</accession>
<proteinExistence type="predicted"/>
<gene>
    <name evidence="2" type="ORF">FRACA_3160001</name>
</gene>
<dbReference type="Gene3D" id="3.10.450.50">
    <property type="match status" value="1"/>
</dbReference>
<dbReference type="Proteomes" id="UP000234331">
    <property type="component" value="Unassembled WGS sequence"/>
</dbReference>
<dbReference type="SUPFAM" id="SSF54427">
    <property type="entry name" value="NTF2-like"/>
    <property type="match status" value="1"/>
</dbReference>
<evidence type="ECO:0000313" key="2">
    <source>
        <dbReference type="EMBL" id="SNQ49282.1"/>
    </source>
</evidence>
<keyword evidence="3" id="KW-1185">Reference proteome</keyword>
<evidence type="ECO:0000313" key="3">
    <source>
        <dbReference type="Proteomes" id="UP000234331"/>
    </source>
</evidence>